<accession>A0A0E9STC2</accession>
<sequence length="16" mass="2094">MFKFYSFIIHGFWSRQ</sequence>
<name>A0A0E9STC2_ANGAN</name>
<dbReference type="AlphaFoldDB" id="A0A0E9STC2"/>
<dbReference type="EMBL" id="GBXM01064819">
    <property type="protein sequence ID" value="JAH43758.1"/>
    <property type="molecule type" value="Transcribed_RNA"/>
</dbReference>
<protein>
    <submittedName>
        <fullName evidence="1">Uncharacterized protein</fullName>
    </submittedName>
</protein>
<organism evidence="1">
    <name type="scientific">Anguilla anguilla</name>
    <name type="common">European freshwater eel</name>
    <name type="synonym">Muraena anguilla</name>
    <dbReference type="NCBI Taxonomy" id="7936"/>
    <lineage>
        <taxon>Eukaryota</taxon>
        <taxon>Metazoa</taxon>
        <taxon>Chordata</taxon>
        <taxon>Craniata</taxon>
        <taxon>Vertebrata</taxon>
        <taxon>Euteleostomi</taxon>
        <taxon>Actinopterygii</taxon>
        <taxon>Neopterygii</taxon>
        <taxon>Teleostei</taxon>
        <taxon>Anguilliformes</taxon>
        <taxon>Anguillidae</taxon>
        <taxon>Anguilla</taxon>
    </lineage>
</organism>
<reference evidence="1" key="1">
    <citation type="submission" date="2014-11" db="EMBL/GenBank/DDBJ databases">
        <authorList>
            <person name="Amaro Gonzalez C."/>
        </authorList>
    </citation>
    <scope>NUCLEOTIDE SEQUENCE</scope>
</reference>
<evidence type="ECO:0000313" key="1">
    <source>
        <dbReference type="EMBL" id="JAH43758.1"/>
    </source>
</evidence>
<reference evidence="1" key="2">
    <citation type="journal article" date="2015" name="Fish Shellfish Immunol.">
        <title>Early steps in the European eel (Anguilla anguilla)-Vibrio vulnificus interaction in the gills: Role of the RtxA13 toxin.</title>
        <authorList>
            <person name="Callol A."/>
            <person name="Pajuelo D."/>
            <person name="Ebbesson L."/>
            <person name="Teles M."/>
            <person name="MacKenzie S."/>
            <person name="Amaro C."/>
        </authorList>
    </citation>
    <scope>NUCLEOTIDE SEQUENCE</scope>
</reference>
<proteinExistence type="predicted"/>